<dbReference type="PATRIC" id="fig|1423776.4.peg.2421"/>
<dbReference type="EC" id="1.1.1.88" evidence="3"/>
<dbReference type="EMBL" id="AZEE01000017">
    <property type="protein sequence ID" value="KRK99201.1"/>
    <property type="molecule type" value="Genomic_DNA"/>
</dbReference>
<dbReference type="PROSITE" id="PS00318">
    <property type="entry name" value="HMG_COA_REDUCTASE_2"/>
    <property type="match status" value="1"/>
</dbReference>
<comment type="similarity">
    <text evidence="1 3">Belongs to the HMG-CoA reductase family.</text>
</comment>
<comment type="caution">
    <text evidence="4">The sequence shown here is derived from an EMBL/GenBank/DDBJ whole genome shotgun (WGS) entry which is preliminary data.</text>
</comment>
<sequence>MTMESEFSHFYKRTQQQRLSILQQTRGLTDEQRAILEAHEAHADAPQLIENTIAAYQLPEGVAVNFVVNGRDYVVPMVTEEPSVIAAASNGAKQLARAGGMTATVSSRLLTGQIVLSDVKVYASIDDWVALHQTELLETAAAAHPSIVKRGGGPKLVRTRDLGEGFVSIDLSVDVRAAMGANMMNTMLEAVAKVIQTKLHHTTLFSILSNAGDQSLATASCSIPIAQLAQEDAEAQLTATKMAQASQIAQLDPMRAVTHNKGIMNGVDAVVVAMGNDWRAIESAAHAYAARDGQYRGLSQWQVNGDQLVGTLTLPLPVGTVGGATTVLPLVAVNQKIAGIQSPEELMALIVSVGLAQNFAAIKALVTTGIQQGHMRMQLRSLAMSVGAQDHEIDDVVTQLKTHQDPTQTDAQQILTQMRKERADNNAKH</sequence>
<keyword evidence="5" id="KW-1185">Reference proteome</keyword>
<dbReference type="Proteomes" id="UP000051160">
    <property type="component" value="Unassembled WGS sequence"/>
</dbReference>
<comment type="pathway">
    <text evidence="3">Metabolic intermediate metabolism; (R)-mevalonate degradation; (S)-3-hydroxy-3-methylglutaryl-CoA from (R)-mevalonate: step 1/1.</text>
</comment>
<dbReference type="Gene3D" id="3.90.770.10">
    <property type="entry name" value="3-hydroxy-3-methylglutaryl-coenzyme A Reductase, Chain A, domain 2"/>
    <property type="match status" value="2"/>
</dbReference>
<dbReference type="GO" id="GO:0004420">
    <property type="term" value="F:hydroxymethylglutaryl-CoA reductase (NADPH) activity"/>
    <property type="evidence" value="ECO:0007669"/>
    <property type="project" value="InterPro"/>
</dbReference>
<dbReference type="STRING" id="1423776.FD04_GL002387"/>
<protein>
    <recommendedName>
        <fullName evidence="3">3-hydroxy-3-methylglutaryl coenzyme A reductase</fullName>
        <shortName evidence="3">HMG-CoA reductase</shortName>
        <ecNumber evidence="3">1.1.1.88</ecNumber>
    </recommendedName>
</protein>
<accession>A0A0R1M241</accession>
<evidence type="ECO:0000256" key="3">
    <source>
        <dbReference type="RuleBase" id="RU361219"/>
    </source>
</evidence>
<dbReference type="PANTHER" id="PTHR10572:SF24">
    <property type="entry name" value="3-HYDROXY-3-METHYLGLUTARYL-COENZYME A REDUCTASE"/>
    <property type="match status" value="1"/>
</dbReference>
<dbReference type="Pfam" id="PF00368">
    <property type="entry name" value="HMG-CoA_red"/>
    <property type="match status" value="1"/>
</dbReference>
<dbReference type="InterPro" id="IPR023074">
    <property type="entry name" value="HMG_CoA_Rdtase_cat_sf"/>
</dbReference>
<dbReference type="UniPathway" id="UPA00257">
    <property type="reaction ID" value="UER00367"/>
</dbReference>
<gene>
    <name evidence="4" type="ORF">FD04_GL002387</name>
</gene>
<dbReference type="CDD" id="cd00644">
    <property type="entry name" value="HMG-CoA_reductase_classII"/>
    <property type="match status" value="1"/>
</dbReference>
<name>A0A0R1M241_9LACO</name>
<dbReference type="InterPro" id="IPR004553">
    <property type="entry name" value="HMG_CoA_Rdtase_bac-typ"/>
</dbReference>
<dbReference type="GO" id="GO:0140643">
    <property type="term" value="F:hydroxymethylglutaryl-CoA reductase (NADH) activity"/>
    <property type="evidence" value="ECO:0007669"/>
    <property type="project" value="UniProtKB-EC"/>
</dbReference>
<dbReference type="NCBIfam" id="TIGR00532">
    <property type="entry name" value="HMG_CoA_R_NAD"/>
    <property type="match status" value="1"/>
</dbReference>
<dbReference type="GO" id="GO:0015936">
    <property type="term" value="P:coenzyme A metabolic process"/>
    <property type="evidence" value="ECO:0007669"/>
    <property type="project" value="InterPro"/>
</dbReference>
<dbReference type="InterPro" id="IPR009029">
    <property type="entry name" value="HMG_CoA_Rdtase_sub-bd_dom_sf"/>
</dbReference>
<keyword evidence="2 3" id="KW-0560">Oxidoreductase</keyword>
<dbReference type="InterPro" id="IPR023076">
    <property type="entry name" value="HMG_CoA_Rdtase_CS"/>
</dbReference>
<reference evidence="4 5" key="1">
    <citation type="journal article" date="2015" name="Genome Announc.">
        <title>Expanding the biotechnology potential of lactobacilli through comparative genomics of 213 strains and associated genera.</title>
        <authorList>
            <person name="Sun Z."/>
            <person name="Harris H.M."/>
            <person name="McCann A."/>
            <person name="Guo C."/>
            <person name="Argimon S."/>
            <person name="Zhang W."/>
            <person name="Yang X."/>
            <person name="Jeffery I.B."/>
            <person name="Cooney J.C."/>
            <person name="Kagawa T.F."/>
            <person name="Liu W."/>
            <person name="Song Y."/>
            <person name="Salvetti E."/>
            <person name="Wrobel A."/>
            <person name="Rasinkangas P."/>
            <person name="Parkhill J."/>
            <person name="Rea M.C."/>
            <person name="O'Sullivan O."/>
            <person name="Ritari J."/>
            <person name="Douillard F.P."/>
            <person name="Paul Ross R."/>
            <person name="Yang R."/>
            <person name="Briner A.E."/>
            <person name="Felis G.E."/>
            <person name="de Vos W.M."/>
            <person name="Barrangou R."/>
            <person name="Klaenhammer T.R."/>
            <person name="Caufield P.W."/>
            <person name="Cui Y."/>
            <person name="Zhang H."/>
            <person name="O'Toole P.W."/>
        </authorList>
    </citation>
    <scope>NUCLEOTIDE SEQUENCE [LARGE SCALE GENOMIC DNA]</scope>
    <source>
        <strain evidence="4 5">DSM 19909</strain>
    </source>
</reference>
<dbReference type="PANTHER" id="PTHR10572">
    <property type="entry name" value="3-HYDROXY-3-METHYLGLUTARYL-COENZYME A REDUCTASE"/>
    <property type="match status" value="1"/>
</dbReference>
<evidence type="ECO:0000313" key="5">
    <source>
        <dbReference type="Proteomes" id="UP000051160"/>
    </source>
</evidence>
<dbReference type="PRINTS" id="PR00071">
    <property type="entry name" value="HMGCOARDTASE"/>
</dbReference>
<evidence type="ECO:0000256" key="1">
    <source>
        <dbReference type="ARBA" id="ARBA00007661"/>
    </source>
</evidence>
<dbReference type="InterPro" id="IPR002202">
    <property type="entry name" value="HMG_CoA_Rdtase"/>
</dbReference>
<keyword evidence="3" id="KW-0520">NAD</keyword>
<evidence type="ECO:0000313" key="4">
    <source>
        <dbReference type="EMBL" id="KRK99201.1"/>
    </source>
</evidence>
<dbReference type="SUPFAM" id="SSF56542">
    <property type="entry name" value="Substrate-binding domain of HMG-CoA reductase"/>
    <property type="match status" value="1"/>
</dbReference>
<dbReference type="Gene3D" id="1.10.8.660">
    <property type="match status" value="1"/>
</dbReference>
<dbReference type="PROSITE" id="PS50065">
    <property type="entry name" value="HMG_COA_REDUCTASE_4"/>
    <property type="match status" value="1"/>
</dbReference>
<dbReference type="SUPFAM" id="SSF55035">
    <property type="entry name" value="NAD-binding domain of HMG-CoA reductase"/>
    <property type="match status" value="1"/>
</dbReference>
<evidence type="ECO:0000256" key="2">
    <source>
        <dbReference type="ARBA" id="ARBA00023002"/>
    </source>
</evidence>
<dbReference type="AlphaFoldDB" id="A0A0R1M241"/>
<dbReference type="InterPro" id="IPR009023">
    <property type="entry name" value="HMG_CoA_Rdtase_NAD(P)-bd_sf"/>
</dbReference>
<proteinExistence type="inferred from homology"/>
<organism evidence="4 5">
    <name type="scientific">Secundilactobacillus odoratitofui DSM 19909 = JCM 15043</name>
    <dbReference type="NCBI Taxonomy" id="1423776"/>
    <lineage>
        <taxon>Bacteria</taxon>
        <taxon>Bacillati</taxon>
        <taxon>Bacillota</taxon>
        <taxon>Bacilli</taxon>
        <taxon>Lactobacillales</taxon>
        <taxon>Lactobacillaceae</taxon>
        <taxon>Secundilactobacillus</taxon>
    </lineage>
</organism>
<comment type="catalytic activity">
    <reaction evidence="3">
        <text>(R)-mevalonate + 2 NAD(+) + CoA = (3S)-3-hydroxy-3-methylglutaryl-CoA + 2 NADH + 2 H(+)</text>
        <dbReference type="Rhea" id="RHEA:14833"/>
        <dbReference type="ChEBI" id="CHEBI:15378"/>
        <dbReference type="ChEBI" id="CHEBI:36464"/>
        <dbReference type="ChEBI" id="CHEBI:43074"/>
        <dbReference type="ChEBI" id="CHEBI:57287"/>
        <dbReference type="ChEBI" id="CHEBI:57540"/>
        <dbReference type="ChEBI" id="CHEBI:57945"/>
        <dbReference type="EC" id="1.1.1.88"/>
    </reaction>
</comment>